<dbReference type="EMBL" id="CM009750">
    <property type="protein sequence ID" value="PUZ70116.1"/>
    <property type="molecule type" value="Genomic_DNA"/>
</dbReference>
<proteinExistence type="predicted"/>
<accession>A0A2T7EQL0</accession>
<keyword evidence="2" id="KW-1185">Reference proteome</keyword>
<evidence type="ECO:0000313" key="2">
    <source>
        <dbReference type="Proteomes" id="UP000244336"/>
    </source>
</evidence>
<dbReference type="Proteomes" id="UP000244336">
    <property type="component" value="Chromosome 2"/>
</dbReference>
<gene>
    <name evidence="1" type="ORF">GQ55_2G199800</name>
</gene>
<sequence length="64" mass="7500">MNYIILAMQHTLNMLFCSFEWQDVIISFVYTDGLFIVNYNSMPTTHLLGEPTQKLQFKQVSKIP</sequence>
<protein>
    <submittedName>
        <fullName evidence="1">Uncharacterized protein</fullName>
    </submittedName>
</protein>
<name>A0A2T7EQL0_9POAL</name>
<dbReference type="Gramene" id="PUZ70116">
    <property type="protein sequence ID" value="PUZ70116"/>
    <property type="gene ID" value="GQ55_2G199800"/>
</dbReference>
<evidence type="ECO:0000313" key="1">
    <source>
        <dbReference type="EMBL" id="PUZ70116.1"/>
    </source>
</evidence>
<dbReference type="AlphaFoldDB" id="A0A2T7EQL0"/>
<reference evidence="1 2" key="1">
    <citation type="submission" date="2018-04" db="EMBL/GenBank/DDBJ databases">
        <title>WGS assembly of Panicum hallii var. hallii HAL2.</title>
        <authorList>
            <person name="Lovell J."/>
            <person name="Jenkins J."/>
            <person name="Lowry D."/>
            <person name="Mamidi S."/>
            <person name="Sreedasyam A."/>
            <person name="Weng X."/>
            <person name="Barry K."/>
            <person name="Bonette J."/>
            <person name="Campitelli B."/>
            <person name="Daum C."/>
            <person name="Gordon S."/>
            <person name="Gould B."/>
            <person name="Lipzen A."/>
            <person name="MacQueen A."/>
            <person name="Palacio-Mejia J."/>
            <person name="Plott C."/>
            <person name="Shakirov E."/>
            <person name="Shu S."/>
            <person name="Yoshinaga Y."/>
            <person name="Zane M."/>
            <person name="Rokhsar D."/>
            <person name="Grimwood J."/>
            <person name="Schmutz J."/>
            <person name="Juenger T."/>
        </authorList>
    </citation>
    <scope>NUCLEOTIDE SEQUENCE [LARGE SCALE GENOMIC DNA]</scope>
    <source>
        <strain evidence="2">cv. HAL2</strain>
    </source>
</reference>
<organism evidence="1 2">
    <name type="scientific">Panicum hallii var. hallii</name>
    <dbReference type="NCBI Taxonomy" id="1504633"/>
    <lineage>
        <taxon>Eukaryota</taxon>
        <taxon>Viridiplantae</taxon>
        <taxon>Streptophyta</taxon>
        <taxon>Embryophyta</taxon>
        <taxon>Tracheophyta</taxon>
        <taxon>Spermatophyta</taxon>
        <taxon>Magnoliopsida</taxon>
        <taxon>Liliopsida</taxon>
        <taxon>Poales</taxon>
        <taxon>Poaceae</taxon>
        <taxon>PACMAD clade</taxon>
        <taxon>Panicoideae</taxon>
        <taxon>Panicodae</taxon>
        <taxon>Paniceae</taxon>
        <taxon>Panicinae</taxon>
        <taxon>Panicum</taxon>
        <taxon>Panicum sect. Panicum</taxon>
    </lineage>
</organism>